<dbReference type="InterPro" id="IPR052953">
    <property type="entry name" value="Ser-rich/MCO-related"/>
</dbReference>
<evidence type="ECO:0008006" key="4">
    <source>
        <dbReference type="Google" id="ProtNLM"/>
    </source>
</evidence>
<comment type="caution">
    <text evidence="2">The sequence shown here is derived from an EMBL/GenBank/DDBJ whole genome shotgun (WGS) entry which is preliminary data.</text>
</comment>
<dbReference type="PANTHER" id="PTHR34883:SF15">
    <property type="entry name" value="EXTRACELLULAR SERINE-RICH PROTEIN"/>
    <property type="match status" value="1"/>
</dbReference>
<dbReference type="InterPro" id="IPR008972">
    <property type="entry name" value="Cupredoxin"/>
</dbReference>
<evidence type="ECO:0000313" key="3">
    <source>
        <dbReference type="Proteomes" id="UP000184267"/>
    </source>
</evidence>
<feature type="signal peptide" evidence="1">
    <location>
        <begin position="1"/>
        <end position="18"/>
    </location>
</feature>
<dbReference type="OMA" id="ILEFHYH"/>
<dbReference type="Proteomes" id="UP000184267">
    <property type="component" value="Unassembled WGS sequence"/>
</dbReference>
<evidence type="ECO:0000313" key="2">
    <source>
        <dbReference type="EMBL" id="OJT04336.1"/>
    </source>
</evidence>
<dbReference type="AlphaFoldDB" id="A0A1M2V9V6"/>
<name>A0A1M2V9V6_TRAPU</name>
<dbReference type="EMBL" id="MNAD01001548">
    <property type="protein sequence ID" value="OJT04336.1"/>
    <property type="molecule type" value="Genomic_DNA"/>
</dbReference>
<accession>A0A1M2V9V6</accession>
<keyword evidence="1" id="KW-0732">Signal</keyword>
<dbReference type="CDD" id="cd00920">
    <property type="entry name" value="Cupredoxin"/>
    <property type="match status" value="1"/>
</dbReference>
<dbReference type="PANTHER" id="PTHR34883">
    <property type="entry name" value="SERINE-RICH PROTEIN, PUTATIVE-RELATED-RELATED"/>
    <property type="match status" value="1"/>
</dbReference>
<gene>
    <name evidence="2" type="ORF">TRAPUB_4970</name>
</gene>
<proteinExistence type="predicted"/>
<organism evidence="2 3">
    <name type="scientific">Trametes pubescens</name>
    <name type="common">White-rot fungus</name>
    <dbReference type="NCBI Taxonomy" id="154538"/>
    <lineage>
        <taxon>Eukaryota</taxon>
        <taxon>Fungi</taxon>
        <taxon>Dikarya</taxon>
        <taxon>Basidiomycota</taxon>
        <taxon>Agaricomycotina</taxon>
        <taxon>Agaricomycetes</taxon>
        <taxon>Polyporales</taxon>
        <taxon>Polyporaceae</taxon>
        <taxon>Trametes</taxon>
    </lineage>
</organism>
<keyword evidence="3" id="KW-1185">Reference proteome</keyword>
<feature type="chain" id="PRO_5009890598" description="Phytocyanin domain-containing protein" evidence="1">
    <location>
        <begin position="19"/>
        <end position="235"/>
    </location>
</feature>
<dbReference type="STRING" id="154538.A0A1M2V9V6"/>
<protein>
    <recommendedName>
        <fullName evidence="4">Phytocyanin domain-containing protein</fullName>
    </recommendedName>
</protein>
<evidence type="ECO:0000256" key="1">
    <source>
        <dbReference type="SAM" id="SignalP"/>
    </source>
</evidence>
<dbReference type="Gene3D" id="2.60.40.420">
    <property type="entry name" value="Cupredoxins - blue copper proteins"/>
    <property type="match status" value="1"/>
</dbReference>
<dbReference type="SUPFAM" id="SSF49503">
    <property type="entry name" value="Cupredoxins"/>
    <property type="match status" value="1"/>
</dbReference>
<reference evidence="2 3" key="1">
    <citation type="submission" date="2016-10" db="EMBL/GenBank/DDBJ databases">
        <title>Genome sequence of the basidiomycete white-rot fungus Trametes pubescens.</title>
        <authorList>
            <person name="Makela M.R."/>
            <person name="Granchi Z."/>
            <person name="Peng M."/>
            <person name="De Vries R.P."/>
            <person name="Grigoriev I."/>
            <person name="Riley R."/>
            <person name="Hilden K."/>
        </authorList>
    </citation>
    <scope>NUCLEOTIDE SEQUENCE [LARGE SCALE GENOMIC DNA]</scope>
    <source>
        <strain evidence="2 3">FBCC735</strain>
    </source>
</reference>
<dbReference type="OrthoDB" id="1921208at2759"/>
<sequence>MRFSAVVAALLPVGFALAQTTHTIKVGENGGLTYDPTSITAANGDTIEFQFLSKNHTVTQSTFASPCSNITDATGLVTGVDSGYQFVPTNATSFPVWSITVNNASTPLWFYCRQAKHCQAGMVFAVNPTAAKTYEAFAAAAALSDAVDGSASTTNGAAAANGTTASGTAAASSGAASATGATGSSASGALNPSASASGSTASPSAVGTGNGAGAVHAGAGAMLLSLAGLSLGMLL</sequence>